<reference evidence="3" key="1">
    <citation type="submission" date="2017-02" db="UniProtKB">
        <authorList>
            <consortium name="WormBaseParasite"/>
        </authorList>
    </citation>
    <scope>IDENTIFICATION</scope>
</reference>
<feature type="domain" description="FBXO47 ARM repeats region" evidence="1">
    <location>
        <begin position="5"/>
        <end position="169"/>
    </location>
</feature>
<dbReference type="Proteomes" id="UP000046393">
    <property type="component" value="Unplaced"/>
</dbReference>
<dbReference type="AlphaFoldDB" id="A0A0N5AYC3"/>
<dbReference type="Pfam" id="PF24467">
    <property type="entry name" value="ARM_FBXO47"/>
    <property type="match status" value="1"/>
</dbReference>
<dbReference type="InterPro" id="IPR056622">
    <property type="entry name" value="ARM_FBXO47"/>
</dbReference>
<dbReference type="WBParaSite" id="SMUV_0000996101-mRNA-1">
    <property type="protein sequence ID" value="SMUV_0000996101-mRNA-1"/>
    <property type="gene ID" value="SMUV_0000996101"/>
</dbReference>
<protein>
    <recommendedName>
        <fullName evidence="1">FBXO47 ARM repeats region domain-containing protein</fullName>
    </recommendedName>
</protein>
<evidence type="ECO:0000259" key="1">
    <source>
        <dbReference type="Pfam" id="PF24467"/>
    </source>
</evidence>
<dbReference type="InterPro" id="IPR038946">
    <property type="entry name" value="FBXO47"/>
</dbReference>
<keyword evidence="2" id="KW-1185">Reference proteome</keyword>
<evidence type="ECO:0000313" key="3">
    <source>
        <dbReference type="WBParaSite" id="SMUV_0000996101-mRNA-1"/>
    </source>
</evidence>
<proteinExistence type="predicted"/>
<evidence type="ECO:0000313" key="2">
    <source>
        <dbReference type="Proteomes" id="UP000046393"/>
    </source>
</evidence>
<dbReference type="PANTHER" id="PTHR34098:SF1">
    <property type="entry name" value="F-BOX ONLY PROTEIN 47"/>
    <property type="match status" value="1"/>
</dbReference>
<accession>A0A0N5AYC3</accession>
<dbReference type="PANTHER" id="PTHR34098">
    <property type="entry name" value="F-BOX ONLY PROTEIN 47"/>
    <property type="match status" value="1"/>
</dbReference>
<name>A0A0N5AYC3_9BILA</name>
<dbReference type="STRING" id="451379.A0A0N5AYC3"/>
<sequence>MIIFKVRRMIRGFFLETCRSSNVNEVAFWISAIIRTQKSSAGRARLLFLLYGPLKNVGEGKLNEVDFSKRSISTYAESIGYLKPLSDALYFLASSKFLPESHKELNWTETEMFNVIEELTTSPEPWCFDNFASLILHRPCLIPLTFVPRVMNGFVDEAGQLFNTMKTVIICC</sequence>
<organism evidence="2 3">
    <name type="scientific">Syphacia muris</name>
    <dbReference type="NCBI Taxonomy" id="451379"/>
    <lineage>
        <taxon>Eukaryota</taxon>
        <taxon>Metazoa</taxon>
        <taxon>Ecdysozoa</taxon>
        <taxon>Nematoda</taxon>
        <taxon>Chromadorea</taxon>
        <taxon>Rhabditida</taxon>
        <taxon>Spirurina</taxon>
        <taxon>Oxyuridomorpha</taxon>
        <taxon>Oxyuroidea</taxon>
        <taxon>Oxyuridae</taxon>
        <taxon>Syphacia</taxon>
    </lineage>
</organism>